<reference evidence="1 2" key="1">
    <citation type="submission" date="2023-03" db="EMBL/GenBank/DDBJ databases">
        <title>Isolation and description of six Streptomyces strains from soil environments, able to metabolize different microbial glucans.</title>
        <authorList>
            <person name="Widen T."/>
            <person name="Larsbrink J."/>
        </authorList>
    </citation>
    <scope>NUCLEOTIDE SEQUENCE [LARGE SCALE GENOMIC DNA]</scope>
    <source>
        <strain evidence="1 2">Alt2</strain>
    </source>
</reference>
<dbReference type="EMBL" id="CP120988">
    <property type="protein sequence ID" value="WLQ60409.1"/>
    <property type="molecule type" value="Genomic_DNA"/>
</dbReference>
<evidence type="ECO:0000313" key="2">
    <source>
        <dbReference type="Proteomes" id="UP001235744"/>
    </source>
</evidence>
<dbReference type="RefSeq" id="WP_306069308.1">
    <property type="nucleotide sequence ID" value="NZ_CP120988.1"/>
</dbReference>
<proteinExistence type="predicted"/>
<name>A0ABY9J052_9ACTN</name>
<organism evidence="1 2">
    <name type="scientific">Streptomyces poriferorum</name>
    <dbReference type="NCBI Taxonomy" id="2798799"/>
    <lineage>
        <taxon>Bacteria</taxon>
        <taxon>Bacillati</taxon>
        <taxon>Actinomycetota</taxon>
        <taxon>Actinomycetes</taxon>
        <taxon>Kitasatosporales</taxon>
        <taxon>Streptomycetaceae</taxon>
        <taxon>Streptomyces</taxon>
    </lineage>
</organism>
<evidence type="ECO:0000313" key="1">
    <source>
        <dbReference type="EMBL" id="WLQ60409.1"/>
    </source>
</evidence>
<accession>A0ABY9J052</accession>
<protein>
    <submittedName>
        <fullName evidence="1">Uncharacterized protein</fullName>
    </submittedName>
</protein>
<sequence length="163" mass="17908">MSEHIHDDEPHVCKPGATTYYCPTVGETESDCHGGFDVCCAHPELHQQLLQCSWAHVHAAHEPHSWEPQPGMKPVHCEGQGAVAVNPPGSTTEQLPDDVLALLSPRHYLSTACETARLLDGAIIRNPERDDLPGLRDRMHQRCRLNHKFTGTLCGCPCHPTAA</sequence>
<gene>
    <name evidence="1" type="ORF">P8A19_35520</name>
</gene>
<dbReference type="Proteomes" id="UP001235744">
    <property type="component" value="Chromosome"/>
</dbReference>
<keyword evidence="2" id="KW-1185">Reference proteome</keyword>